<comment type="caution">
    <text evidence="3">The sequence shown here is derived from an EMBL/GenBank/DDBJ whole genome shotgun (WGS) entry which is preliminary data.</text>
</comment>
<keyword evidence="1" id="KW-0812">Transmembrane</keyword>
<proteinExistence type="predicted"/>
<protein>
    <recommendedName>
        <fullName evidence="2">DUF6234 domain-containing protein</fullName>
    </recommendedName>
</protein>
<dbReference type="Proteomes" id="UP000617743">
    <property type="component" value="Unassembled WGS sequence"/>
</dbReference>
<dbReference type="InterPro" id="IPR046201">
    <property type="entry name" value="DUF6234"/>
</dbReference>
<sequence length="176" mass="19023">MIRPRLGLGLVNRDAVHGFMYERVTMRFERSTRVRRLPENDDRPGKPSNVRGDGFAGGCISLIVLLIEIPVAFLLGLTSVIRGWGSADEQTVAPAMDWVPILWFGGFTLGVLVIAVIFLHSAHPFAGAVQLLLAAAALFFTIAAWHDQYERAHPPPLPAGVGMPHAAAPNLSSCCS</sequence>
<dbReference type="EMBL" id="BMWC01000001">
    <property type="protein sequence ID" value="GGW78798.1"/>
    <property type="molecule type" value="Genomic_DNA"/>
</dbReference>
<evidence type="ECO:0000256" key="1">
    <source>
        <dbReference type="SAM" id="Phobius"/>
    </source>
</evidence>
<dbReference type="Pfam" id="PF19747">
    <property type="entry name" value="DUF6234"/>
    <property type="match status" value="1"/>
</dbReference>
<reference evidence="4" key="1">
    <citation type="journal article" date="2019" name="Int. J. Syst. Evol. Microbiol.">
        <title>The Global Catalogue of Microorganisms (GCM) 10K type strain sequencing project: providing services to taxonomists for standard genome sequencing and annotation.</title>
        <authorList>
            <consortium name="The Broad Institute Genomics Platform"/>
            <consortium name="The Broad Institute Genome Sequencing Center for Infectious Disease"/>
            <person name="Wu L."/>
            <person name="Ma J."/>
        </authorList>
    </citation>
    <scope>NUCLEOTIDE SEQUENCE [LARGE SCALE GENOMIC DNA]</scope>
    <source>
        <strain evidence="4">JCM 4866</strain>
    </source>
</reference>
<evidence type="ECO:0000313" key="4">
    <source>
        <dbReference type="Proteomes" id="UP000617743"/>
    </source>
</evidence>
<evidence type="ECO:0000259" key="2">
    <source>
        <dbReference type="Pfam" id="PF19747"/>
    </source>
</evidence>
<evidence type="ECO:0000313" key="3">
    <source>
        <dbReference type="EMBL" id="GGW78798.1"/>
    </source>
</evidence>
<name>A0ABQ2WW52_9ACTN</name>
<feature type="transmembrane region" description="Helical" evidence="1">
    <location>
        <begin position="125"/>
        <end position="145"/>
    </location>
</feature>
<keyword evidence="1" id="KW-0472">Membrane</keyword>
<feature type="domain" description="DUF6234" evidence="2">
    <location>
        <begin position="60"/>
        <end position="162"/>
    </location>
</feature>
<gene>
    <name evidence="3" type="ORF">GCM10010383_02790</name>
</gene>
<feature type="transmembrane region" description="Helical" evidence="1">
    <location>
        <begin position="98"/>
        <end position="119"/>
    </location>
</feature>
<feature type="transmembrane region" description="Helical" evidence="1">
    <location>
        <begin position="55"/>
        <end position="77"/>
    </location>
</feature>
<keyword evidence="1" id="KW-1133">Transmembrane helix</keyword>
<accession>A0ABQ2WW52</accession>
<keyword evidence="4" id="KW-1185">Reference proteome</keyword>
<organism evidence="3 4">
    <name type="scientific">Streptomyces lomondensis</name>
    <dbReference type="NCBI Taxonomy" id="68229"/>
    <lineage>
        <taxon>Bacteria</taxon>
        <taxon>Bacillati</taxon>
        <taxon>Actinomycetota</taxon>
        <taxon>Actinomycetes</taxon>
        <taxon>Kitasatosporales</taxon>
        <taxon>Streptomycetaceae</taxon>
        <taxon>Streptomyces</taxon>
    </lineage>
</organism>